<protein>
    <submittedName>
        <fullName evidence="2">Uncharacterized protein</fullName>
    </submittedName>
</protein>
<organism evidence="2">
    <name type="scientific">bioreactor metagenome</name>
    <dbReference type="NCBI Taxonomy" id="1076179"/>
    <lineage>
        <taxon>unclassified sequences</taxon>
        <taxon>metagenomes</taxon>
        <taxon>ecological metagenomes</taxon>
    </lineage>
</organism>
<evidence type="ECO:0000256" key="1">
    <source>
        <dbReference type="SAM" id="MobiDB-lite"/>
    </source>
</evidence>
<gene>
    <name evidence="2" type="ORF">SDC9_167579</name>
</gene>
<sequence length="175" mass="20113">MFCLLGACLWSAVFFSREANRQVYRPEYELADWLRKQNVPPGTVIGHLSWGDFPQLYYAMPEYRFLCGLDPMFAAGRYRKPMLVLEDLRRGIRFTHPHELSRLIGSRWLWVSKVGKIAATRLYFYGYVPAFEGPGGWLFKLDEPLHTGKPEGVPRFDPPAENDMAAAQQGQKKGI</sequence>
<evidence type="ECO:0000313" key="2">
    <source>
        <dbReference type="EMBL" id="MPN20201.1"/>
    </source>
</evidence>
<comment type="caution">
    <text evidence="2">The sequence shown here is derived from an EMBL/GenBank/DDBJ whole genome shotgun (WGS) entry which is preliminary data.</text>
</comment>
<reference evidence="2" key="1">
    <citation type="submission" date="2019-08" db="EMBL/GenBank/DDBJ databases">
        <authorList>
            <person name="Kucharzyk K."/>
            <person name="Murdoch R.W."/>
            <person name="Higgins S."/>
            <person name="Loffler F."/>
        </authorList>
    </citation>
    <scope>NUCLEOTIDE SEQUENCE</scope>
</reference>
<dbReference type="AlphaFoldDB" id="A0A645G066"/>
<dbReference type="EMBL" id="VSSQ01067894">
    <property type="protein sequence ID" value="MPN20201.1"/>
    <property type="molecule type" value="Genomic_DNA"/>
</dbReference>
<feature type="region of interest" description="Disordered" evidence="1">
    <location>
        <begin position="150"/>
        <end position="175"/>
    </location>
</feature>
<name>A0A645G066_9ZZZZ</name>
<proteinExistence type="predicted"/>
<accession>A0A645G066</accession>